<dbReference type="GO" id="GO:0008021">
    <property type="term" value="C:synaptic vesicle"/>
    <property type="evidence" value="ECO:0007669"/>
    <property type="project" value="TreeGrafter"/>
</dbReference>
<evidence type="ECO:0000313" key="9">
    <source>
        <dbReference type="EMBL" id="CAF2781035.1"/>
    </source>
</evidence>
<feature type="transmembrane region" description="Helical" evidence="8">
    <location>
        <begin position="448"/>
        <end position="468"/>
    </location>
</feature>
<organism evidence="9 10">
    <name type="scientific">Lepeophtheirus salmonis</name>
    <name type="common">Salmon louse</name>
    <name type="synonym">Caligus salmonis</name>
    <dbReference type="NCBI Taxonomy" id="72036"/>
    <lineage>
        <taxon>Eukaryota</taxon>
        <taxon>Metazoa</taxon>
        <taxon>Ecdysozoa</taxon>
        <taxon>Arthropoda</taxon>
        <taxon>Crustacea</taxon>
        <taxon>Multicrustacea</taxon>
        <taxon>Hexanauplia</taxon>
        <taxon>Copepoda</taxon>
        <taxon>Siphonostomatoida</taxon>
        <taxon>Caligidae</taxon>
        <taxon>Lepeophtheirus</taxon>
    </lineage>
</organism>
<dbReference type="PANTHER" id="PTHR45711:SF6">
    <property type="entry name" value="CHLORIDE CHANNEL PROTEIN"/>
    <property type="match status" value="1"/>
</dbReference>
<gene>
    <name evidence="9" type="ORF">LSAA_697</name>
</gene>
<dbReference type="FunFam" id="1.10.3080.10:FF:000011">
    <property type="entry name" value="Chloride channel protein"/>
    <property type="match status" value="1"/>
</dbReference>
<feature type="transmembrane region" description="Helical" evidence="8">
    <location>
        <begin position="512"/>
        <end position="529"/>
    </location>
</feature>
<comment type="similarity">
    <text evidence="8">Belongs to the chloride channel (TC 2.A.49) family.</text>
</comment>
<keyword evidence="5 8" id="KW-0406">Ion transport</keyword>
<feature type="transmembrane region" description="Helical" evidence="8">
    <location>
        <begin position="300"/>
        <end position="317"/>
    </location>
</feature>
<keyword evidence="2 8" id="KW-0813">Transport</keyword>
<evidence type="ECO:0000256" key="7">
    <source>
        <dbReference type="ARBA" id="ARBA00023214"/>
    </source>
</evidence>
<dbReference type="SUPFAM" id="SSF54631">
    <property type="entry name" value="CBS-domain pair"/>
    <property type="match status" value="1"/>
</dbReference>
<comment type="subcellular location">
    <subcellularLocation>
        <location evidence="1">Endosome membrane</location>
        <topology evidence="1">Multi-pass membrane protein</topology>
    </subcellularLocation>
    <subcellularLocation>
        <location evidence="8">Membrane</location>
        <topology evidence="8">Multi-pass membrane protein</topology>
    </subcellularLocation>
</comment>
<evidence type="ECO:0000256" key="1">
    <source>
        <dbReference type="ARBA" id="ARBA00004337"/>
    </source>
</evidence>
<dbReference type="Pfam" id="PF00654">
    <property type="entry name" value="Voltage_CLC"/>
    <property type="match status" value="1"/>
</dbReference>
<dbReference type="GO" id="GO:0005769">
    <property type="term" value="C:early endosome"/>
    <property type="evidence" value="ECO:0007669"/>
    <property type="project" value="TreeGrafter"/>
</dbReference>
<dbReference type="CDD" id="cd04591">
    <property type="entry name" value="CBS_pair_voltage-gated_CLC_euk_bac"/>
    <property type="match status" value="1"/>
</dbReference>
<feature type="transmembrane region" description="Helical" evidence="8">
    <location>
        <begin position="155"/>
        <end position="177"/>
    </location>
</feature>
<dbReference type="GO" id="GO:0010008">
    <property type="term" value="C:endosome membrane"/>
    <property type="evidence" value="ECO:0007669"/>
    <property type="project" value="UniProtKB-SubCell"/>
</dbReference>
<dbReference type="Gene3D" id="1.10.3080.10">
    <property type="entry name" value="Clc chloride channel"/>
    <property type="match status" value="1"/>
</dbReference>
<dbReference type="InterPro" id="IPR001807">
    <property type="entry name" value="ClC"/>
</dbReference>
<dbReference type="AlphaFoldDB" id="A0A7R8CDM2"/>
<evidence type="ECO:0000256" key="6">
    <source>
        <dbReference type="ARBA" id="ARBA00023136"/>
    </source>
</evidence>
<sequence length="727" mass="80019">MTDTEPVLRRGRGSEIDDDAMLDIRHAGTTSSDPTIGAEPDEVDYSGFQGLGQYDDFHTIDWQRDIAHALKGFHDAWSGWVCVLLVGICSGVMAGVIDIGATWLMDLKFGICPSAFYLNKEQCCWSSNDTLIDIAGNCSLWLSWSEVFTLGKEGAGAYVTCYLFYVLWALLFATLAARLVRMFAPYACGSGIPEIKTILSGFIIRGYLGKWTFLIKSVAIMLAVASGLSLGKEGPMVHMACCTGNILAYLFPKYGRNEAKKREILSAASAAGVSVAFGAPIGGILFSLEEVSYYFPLKTLWRSFFCALVAAFVLQSINPFGNEHSVLFYVEYSKPWIFFELIPFLILGIIGGLIGALFIRCNIKWCRYRKQTRLGQYPVAEVVLVTLATAVVAYPNVYTRMNTSELIYLLFSQSQAGPGVYTAMWKLSLALIFKMLVTIFTFGMKVPAGLFIPSLSMGAIIGRIVGIGECAQDESCITPGLYAMVGAAAVLGGVTRMTVSLVVIMFELTGGVRYIVPLMAAVMASKWVGDALGKSGIYDAHIALNGYPFLDIKEEFEHTTLAADVMQPQSNKSLSVLKEDSMSLAEVEEILETTEHNGFPVMTSREPQYLVGFVNRRDLSLAIQNAKSRMDDVNQDTLCLFTNNILDPPSLLHHYETTPIQLGKIVDLAPPTITDKTPMETVVDMFRKLGLRQTLVTHEGSLLGIITKKDVLRHIKHLENDYSELFN</sequence>
<dbReference type="SMART" id="SM00116">
    <property type="entry name" value="CBS"/>
    <property type="match status" value="2"/>
</dbReference>
<proteinExistence type="inferred from homology"/>
<feature type="transmembrane region" description="Helical" evidence="8">
    <location>
        <begin position="213"/>
        <end position="230"/>
    </location>
</feature>
<dbReference type="Pfam" id="PF00571">
    <property type="entry name" value="CBS"/>
    <property type="match status" value="2"/>
</dbReference>
<feature type="transmembrane region" description="Helical" evidence="8">
    <location>
        <begin position="77"/>
        <end position="97"/>
    </location>
</feature>
<keyword evidence="6 8" id="KW-0472">Membrane</keyword>
<dbReference type="OrthoDB" id="44789at2759"/>
<accession>A0A7R8CDM2</accession>
<dbReference type="InterPro" id="IPR014743">
    <property type="entry name" value="Cl-channel_core"/>
</dbReference>
<dbReference type="CDD" id="cd03684">
    <property type="entry name" value="ClC_3_like"/>
    <property type="match status" value="1"/>
</dbReference>
<dbReference type="GO" id="GO:0005794">
    <property type="term" value="C:Golgi apparatus"/>
    <property type="evidence" value="ECO:0007669"/>
    <property type="project" value="TreeGrafter"/>
</dbReference>
<evidence type="ECO:0000256" key="4">
    <source>
        <dbReference type="ARBA" id="ARBA00022989"/>
    </source>
</evidence>
<dbReference type="PRINTS" id="PR00762">
    <property type="entry name" value="CLCHANNEL"/>
</dbReference>
<dbReference type="InterPro" id="IPR046342">
    <property type="entry name" value="CBS_dom_sf"/>
</dbReference>
<evidence type="ECO:0000256" key="8">
    <source>
        <dbReference type="RuleBase" id="RU361221"/>
    </source>
</evidence>
<feature type="transmembrane region" description="Helical" evidence="8">
    <location>
        <begin position="480"/>
        <end position="506"/>
    </location>
</feature>
<dbReference type="EMBL" id="HG994580">
    <property type="protein sequence ID" value="CAF2781035.1"/>
    <property type="molecule type" value="Genomic_DNA"/>
</dbReference>
<dbReference type="Gene3D" id="3.90.1280.20">
    <property type="match status" value="2"/>
</dbReference>
<evidence type="ECO:0000256" key="3">
    <source>
        <dbReference type="ARBA" id="ARBA00022692"/>
    </source>
</evidence>
<keyword evidence="10" id="KW-1185">Reference proteome</keyword>
<dbReference type="InterPro" id="IPR000644">
    <property type="entry name" value="CBS_dom"/>
</dbReference>
<reference evidence="9" key="1">
    <citation type="submission" date="2021-02" db="EMBL/GenBank/DDBJ databases">
        <authorList>
            <person name="Bekaert M."/>
        </authorList>
    </citation>
    <scope>NUCLEOTIDE SEQUENCE</scope>
    <source>
        <strain evidence="9">IoA-00</strain>
    </source>
</reference>
<dbReference type="GO" id="GO:0005247">
    <property type="term" value="F:voltage-gated chloride channel activity"/>
    <property type="evidence" value="ECO:0007669"/>
    <property type="project" value="TreeGrafter"/>
</dbReference>
<dbReference type="SUPFAM" id="SSF81340">
    <property type="entry name" value="Clc chloride channel"/>
    <property type="match status" value="1"/>
</dbReference>
<feature type="transmembrane region" description="Helical" evidence="8">
    <location>
        <begin position="379"/>
        <end position="398"/>
    </location>
</feature>
<name>A0A7R8CDM2_LEPSM</name>
<evidence type="ECO:0000256" key="2">
    <source>
        <dbReference type="ARBA" id="ARBA00022448"/>
    </source>
</evidence>
<evidence type="ECO:0000313" key="10">
    <source>
        <dbReference type="Proteomes" id="UP000675881"/>
    </source>
</evidence>
<feature type="transmembrane region" description="Helical" evidence="8">
    <location>
        <begin position="264"/>
        <end position="288"/>
    </location>
</feature>
<dbReference type="PANTHER" id="PTHR45711">
    <property type="entry name" value="CHLORIDE CHANNEL PROTEIN"/>
    <property type="match status" value="1"/>
</dbReference>
<keyword evidence="3 8" id="KW-0812">Transmembrane</keyword>
<protein>
    <recommendedName>
        <fullName evidence="8">Chloride channel protein</fullName>
    </recommendedName>
</protein>
<dbReference type="PROSITE" id="PS51371">
    <property type="entry name" value="CBS"/>
    <property type="match status" value="2"/>
</dbReference>
<keyword evidence="7 8" id="KW-0868">Chloride</keyword>
<dbReference type="Proteomes" id="UP000675881">
    <property type="component" value="Chromosome 1"/>
</dbReference>
<dbReference type="GO" id="GO:0005886">
    <property type="term" value="C:plasma membrane"/>
    <property type="evidence" value="ECO:0007669"/>
    <property type="project" value="TreeGrafter"/>
</dbReference>
<keyword evidence="4 8" id="KW-1133">Transmembrane helix</keyword>
<feature type="transmembrane region" description="Helical" evidence="8">
    <location>
        <begin position="419"/>
        <end position="442"/>
    </location>
</feature>
<feature type="transmembrane region" description="Helical" evidence="8">
    <location>
        <begin position="337"/>
        <end position="359"/>
    </location>
</feature>
<evidence type="ECO:0000256" key="5">
    <source>
        <dbReference type="ARBA" id="ARBA00023065"/>
    </source>
</evidence>